<evidence type="ECO:0000313" key="4">
    <source>
        <dbReference type="Proteomes" id="UP000509704"/>
    </source>
</evidence>
<dbReference type="Pfam" id="PF03370">
    <property type="entry name" value="CBM_21"/>
    <property type="match status" value="1"/>
</dbReference>
<proteinExistence type="predicted"/>
<dbReference type="InterPro" id="IPR050782">
    <property type="entry name" value="PP1_regulatory_subunit_3"/>
</dbReference>
<feature type="region of interest" description="Disordered" evidence="1">
    <location>
        <begin position="213"/>
        <end position="249"/>
    </location>
</feature>
<dbReference type="PROSITE" id="PS51159">
    <property type="entry name" value="CBM21"/>
    <property type="match status" value="1"/>
</dbReference>
<evidence type="ECO:0000259" key="2">
    <source>
        <dbReference type="PROSITE" id="PS51159"/>
    </source>
</evidence>
<dbReference type="RefSeq" id="XP_037146088.1">
    <property type="nucleotide sequence ID" value="XM_037290193.1"/>
</dbReference>
<dbReference type="OrthoDB" id="1881at2759"/>
<dbReference type="Gene3D" id="2.60.40.2440">
    <property type="entry name" value="Carbohydrate binding type-21 domain"/>
    <property type="match status" value="1"/>
</dbReference>
<dbReference type="PANTHER" id="PTHR12307">
    <property type="entry name" value="PROTEIN PHOSPHATASE 1 REGULATORY SUBUNIT"/>
    <property type="match status" value="1"/>
</dbReference>
<feature type="compositionally biased region" description="Low complexity" evidence="1">
    <location>
        <begin position="276"/>
        <end position="313"/>
    </location>
</feature>
<keyword evidence="4" id="KW-1185">Reference proteome</keyword>
<evidence type="ECO:0000256" key="1">
    <source>
        <dbReference type="SAM" id="MobiDB-lite"/>
    </source>
</evidence>
<reference evidence="3 4" key="1">
    <citation type="submission" date="2020-07" db="EMBL/GenBank/DDBJ databases">
        <title>The yeast mating-type switching endonuclease HO is a domesticated member of an unorthodox homing genetic element family.</title>
        <authorList>
            <person name="Coughlan A.Y."/>
            <person name="Lombardi L."/>
            <person name="Braun-Galleani S."/>
            <person name="Martos A.R."/>
            <person name="Galeote V."/>
            <person name="Bigey F."/>
            <person name="Dequin S."/>
            <person name="Byrne K.P."/>
            <person name="Wolfe K.H."/>
        </authorList>
    </citation>
    <scope>NUCLEOTIDE SEQUENCE [LARGE SCALE GENOMIC DNA]</scope>
    <source>
        <strain evidence="3 4">NRRL Y-6702</strain>
    </source>
</reference>
<dbReference type="AlphaFoldDB" id="A0A7H9B787"/>
<dbReference type="GeneID" id="59238146"/>
<dbReference type="InterPro" id="IPR005036">
    <property type="entry name" value="CBM21_dom"/>
</dbReference>
<feature type="compositionally biased region" description="Low complexity" evidence="1">
    <location>
        <begin position="229"/>
        <end position="249"/>
    </location>
</feature>
<accession>A0A7H9B787</accession>
<dbReference type="EMBL" id="CP058610">
    <property type="protein sequence ID" value="QLG74363.1"/>
    <property type="molecule type" value="Genomic_DNA"/>
</dbReference>
<feature type="compositionally biased region" description="Low complexity" evidence="1">
    <location>
        <begin position="835"/>
        <end position="844"/>
    </location>
</feature>
<feature type="region of interest" description="Disordered" evidence="1">
    <location>
        <begin position="812"/>
        <end position="844"/>
    </location>
</feature>
<feature type="region of interest" description="Disordered" evidence="1">
    <location>
        <begin position="676"/>
        <end position="700"/>
    </location>
</feature>
<protein>
    <recommendedName>
        <fullName evidence="2">CBM21 domain-containing protein</fullName>
    </recommendedName>
</protein>
<feature type="region of interest" description="Disordered" evidence="1">
    <location>
        <begin position="270"/>
        <end position="324"/>
    </location>
</feature>
<dbReference type="InterPro" id="IPR038175">
    <property type="entry name" value="CBM21_dom_sf"/>
</dbReference>
<feature type="compositionally biased region" description="Polar residues" evidence="1">
    <location>
        <begin position="213"/>
        <end position="228"/>
    </location>
</feature>
<organism evidence="3 4">
    <name type="scientific">Zygotorulaspora mrakii</name>
    <name type="common">Zygosaccharomyces mrakii</name>
    <dbReference type="NCBI Taxonomy" id="42260"/>
    <lineage>
        <taxon>Eukaryota</taxon>
        <taxon>Fungi</taxon>
        <taxon>Dikarya</taxon>
        <taxon>Ascomycota</taxon>
        <taxon>Saccharomycotina</taxon>
        <taxon>Saccharomycetes</taxon>
        <taxon>Saccharomycetales</taxon>
        <taxon>Saccharomycetaceae</taxon>
        <taxon>Zygotorulaspora</taxon>
    </lineage>
</organism>
<name>A0A7H9B787_ZYGMR</name>
<dbReference type="GO" id="GO:0000164">
    <property type="term" value="C:protein phosphatase type 1 complex"/>
    <property type="evidence" value="ECO:0007669"/>
    <property type="project" value="TreeGrafter"/>
</dbReference>
<feature type="domain" description="CBM21" evidence="2">
    <location>
        <begin position="373"/>
        <end position="500"/>
    </location>
</feature>
<dbReference type="KEGG" id="zmk:HG535_0G02470"/>
<dbReference type="PANTHER" id="PTHR12307:SF51">
    <property type="entry name" value="SERINE_THREONINE-PROTEIN PHOSPHATASE 1 REGULATORY SUBUNIT GAC1-RELATED"/>
    <property type="match status" value="1"/>
</dbReference>
<dbReference type="Proteomes" id="UP000509704">
    <property type="component" value="Chromosome 7"/>
</dbReference>
<dbReference type="GO" id="GO:0005979">
    <property type="term" value="P:regulation of glycogen biosynthetic process"/>
    <property type="evidence" value="ECO:0007669"/>
    <property type="project" value="TreeGrafter"/>
</dbReference>
<dbReference type="GO" id="GO:0008157">
    <property type="term" value="F:protein phosphatase 1 binding"/>
    <property type="evidence" value="ECO:0007669"/>
    <property type="project" value="TreeGrafter"/>
</dbReference>
<sequence>MVIAAVASADIDINDDEQFQTATESQLQLHSGAKESGNPDFQVNFYDILSKKNQDARDLKVSALNSSSSDGCRTLSPPTSFVKSLTPPAVRRLKSSLKLSKSFSTTSIATTTSSTGSSQKNVRFAVDLTTVKNFDSNAEPISISNENSPSLKPIIDLSDLQDNRTDLCYEDDLYNGYSDDQGNDDGFWFNQLPTLKTLRNVSYLKKRPLNRTDFSGTRNHFRSNSWSHNQPGNHNYQNNNNNNNDNRNTLSNFRLDSYFDYDHTNDHYYDYDSDSDSNSGSDADSNSDYNSDSNSHSDGDNTGTFISNDNSNDCDIDNNQKHNHNEENTTKLFEILEWKLISSNIFSFKRKTFNPFVSKVNFSNNSNLEGQIFEFLQGSNIKLHSLKQSKEKNGSICGLIFVNNLNFEKSIEIKFSFNNWKDIHYVSANFSKSITSNIDEFSFVFDLNSLKYALKVKNLIFANKKLSKTFCPLNLEFCCRYDVNNETFYDNNNYQNYQIKLVAATKPTWETKRFEKSQTCAKSKSNLSSSCVDDLNAIHNDNINNEKVDDGDSFARNFLVSTTLSHNHNNFYPNKTNSRRFNEETDYYNTSPLKHLYHNDTTLIKPVRLNQVLNNPDINSTDEEENIVLKAKIVIPPNSVKTETDNTKKIEASEIKADENRNPVLITERNYNTRSGSLSSLDSCSSSYSTTSSSSSGNYSPFEDLNFSNYNQPYESLSSIDLNHFNHLPPLSNLNDYSNSNSNEIFYDAVQNDTIVNSHDDLYDDRQSVVTDVVEDQNNYMNNSNETLINSNFKPLSIGSITHDSGIDINIPRGSPTIFQQPETSKEQSYKLPANGNQDQNKDQNQNLNINLNLKGQKEIDYQSFLSACCFHASPLKKKFGNDKYASTSMLPLDSPPHKRTLPLNICNNDYKKNFSSSRSHNLDLLSSSPPILSQGSHWSL</sequence>
<evidence type="ECO:0000313" key="3">
    <source>
        <dbReference type="EMBL" id="QLG74363.1"/>
    </source>
</evidence>
<gene>
    <name evidence="3" type="ORF">HG535_0G02470</name>
</gene>
<dbReference type="GO" id="GO:2001069">
    <property type="term" value="F:glycogen binding"/>
    <property type="evidence" value="ECO:0007669"/>
    <property type="project" value="TreeGrafter"/>
</dbReference>